<accession>A0A481YSZ4</accession>
<dbReference type="EMBL" id="MK500327">
    <property type="protein sequence ID" value="QBK85614.1"/>
    <property type="molecule type" value="Genomic_DNA"/>
</dbReference>
<gene>
    <name evidence="1" type="ORF">LCMAC101_02090</name>
</gene>
<protein>
    <submittedName>
        <fullName evidence="1">Uncharacterized protein</fullName>
    </submittedName>
</protein>
<name>A0A481YSZ4_9VIRU</name>
<reference evidence="1" key="1">
    <citation type="journal article" date="2019" name="MBio">
        <title>Virus Genomes from Deep Sea Sediments Expand the Ocean Megavirome and Support Independent Origins of Viral Gigantism.</title>
        <authorList>
            <person name="Backstrom D."/>
            <person name="Yutin N."/>
            <person name="Jorgensen S.L."/>
            <person name="Dharamshi J."/>
            <person name="Homa F."/>
            <person name="Zaremba-Niedwiedzka K."/>
            <person name="Spang A."/>
            <person name="Wolf Y.I."/>
            <person name="Koonin E.V."/>
            <person name="Ettema T.J."/>
        </authorList>
    </citation>
    <scope>NUCLEOTIDE SEQUENCE</scope>
</reference>
<proteinExistence type="predicted"/>
<organism evidence="1">
    <name type="scientific">Marseillevirus LCMAC101</name>
    <dbReference type="NCBI Taxonomy" id="2506602"/>
    <lineage>
        <taxon>Viruses</taxon>
        <taxon>Varidnaviria</taxon>
        <taxon>Bamfordvirae</taxon>
        <taxon>Nucleocytoviricota</taxon>
        <taxon>Megaviricetes</taxon>
        <taxon>Pimascovirales</taxon>
        <taxon>Pimascovirales incertae sedis</taxon>
        <taxon>Marseilleviridae</taxon>
    </lineage>
</organism>
<sequence length="66" mass="6945">MEIIPPASSGIPPFSSVSVTSISADGNSAGSIGYPNDTVNPKQQTIQYEPLKDYIVNLLDPVLSLP</sequence>
<evidence type="ECO:0000313" key="1">
    <source>
        <dbReference type="EMBL" id="QBK85614.1"/>
    </source>
</evidence>